<evidence type="ECO:0000313" key="11">
    <source>
        <dbReference type="Proteomes" id="UP000636453"/>
    </source>
</evidence>
<keyword evidence="6 9" id="KW-1133">Transmembrane helix</keyword>
<feature type="transmembrane region" description="Helical" evidence="9">
    <location>
        <begin position="52"/>
        <end position="72"/>
    </location>
</feature>
<accession>A0A919DEW6</accession>
<keyword evidence="11" id="KW-1185">Reference proteome</keyword>
<dbReference type="PANTHER" id="PTHR37484:SF1">
    <property type="entry name" value="ROD SHAPE-DETERMINING PROTEIN MRED"/>
    <property type="match status" value="1"/>
</dbReference>
<evidence type="ECO:0000256" key="7">
    <source>
        <dbReference type="ARBA" id="ARBA00023136"/>
    </source>
</evidence>
<evidence type="ECO:0000256" key="9">
    <source>
        <dbReference type="SAM" id="Phobius"/>
    </source>
</evidence>
<keyword evidence="4 9" id="KW-0812">Transmembrane</keyword>
<dbReference type="NCBIfam" id="TIGR03426">
    <property type="entry name" value="shape_MreD"/>
    <property type="match status" value="1"/>
</dbReference>
<evidence type="ECO:0000313" key="10">
    <source>
        <dbReference type="EMBL" id="GHE39148.1"/>
    </source>
</evidence>
<dbReference type="Pfam" id="PF04093">
    <property type="entry name" value="MreD"/>
    <property type="match status" value="1"/>
</dbReference>
<feature type="transmembrane region" description="Helical" evidence="9">
    <location>
        <begin position="93"/>
        <end position="110"/>
    </location>
</feature>
<name>A0A919DEW6_9GAMM</name>
<evidence type="ECO:0000256" key="8">
    <source>
        <dbReference type="PIRNR" id="PIRNR018472"/>
    </source>
</evidence>
<dbReference type="GO" id="GO:0008360">
    <property type="term" value="P:regulation of cell shape"/>
    <property type="evidence" value="ECO:0007669"/>
    <property type="project" value="UniProtKB-UniRule"/>
</dbReference>
<proteinExistence type="inferred from homology"/>
<keyword evidence="3 8" id="KW-1003">Cell membrane</keyword>
<reference evidence="10" key="1">
    <citation type="journal article" date="2014" name="Int. J. Syst. Evol. Microbiol.">
        <title>Complete genome sequence of Corynebacterium casei LMG S-19264T (=DSM 44701T), isolated from a smear-ripened cheese.</title>
        <authorList>
            <consortium name="US DOE Joint Genome Institute (JGI-PGF)"/>
            <person name="Walter F."/>
            <person name="Albersmeier A."/>
            <person name="Kalinowski J."/>
            <person name="Ruckert C."/>
        </authorList>
    </citation>
    <scope>NUCLEOTIDE SEQUENCE</scope>
    <source>
        <strain evidence="10">KCTC 32020</strain>
    </source>
</reference>
<dbReference type="GO" id="GO:0005886">
    <property type="term" value="C:plasma membrane"/>
    <property type="evidence" value="ECO:0007669"/>
    <property type="project" value="UniProtKB-SubCell"/>
</dbReference>
<dbReference type="Proteomes" id="UP000636453">
    <property type="component" value="Unassembled WGS sequence"/>
</dbReference>
<evidence type="ECO:0000256" key="2">
    <source>
        <dbReference type="ARBA" id="ARBA00007776"/>
    </source>
</evidence>
<comment type="function">
    <text evidence="8">Involved in formation of the rod shape of the cell. May also contribute to regulation of formation of penicillin-binding proteins.</text>
</comment>
<evidence type="ECO:0000256" key="4">
    <source>
        <dbReference type="ARBA" id="ARBA00022692"/>
    </source>
</evidence>
<evidence type="ECO:0000256" key="6">
    <source>
        <dbReference type="ARBA" id="ARBA00022989"/>
    </source>
</evidence>
<comment type="similarity">
    <text evidence="2 8">Belongs to the MreD family.</text>
</comment>
<dbReference type="EMBL" id="BNCF01000012">
    <property type="protein sequence ID" value="GHE39148.1"/>
    <property type="molecule type" value="Genomic_DNA"/>
</dbReference>
<dbReference type="PANTHER" id="PTHR37484">
    <property type="entry name" value="ROD SHAPE-DETERMINING PROTEIN MRED"/>
    <property type="match status" value="1"/>
</dbReference>
<dbReference type="AlphaFoldDB" id="A0A919DEW6"/>
<protein>
    <recommendedName>
        <fullName evidence="8">Rod shape-determining protein MreD</fullName>
    </recommendedName>
</protein>
<dbReference type="OrthoDB" id="6647425at2"/>
<gene>
    <name evidence="10" type="primary">mreD</name>
    <name evidence="10" type="ORF">GCM10007167_21610</name>
</gene>
<evidence type="ECO:0000256" key="3">
    <source>
        <dbReference type="ARBA" id="ARBA00022475"/>
    </source>
</evidence>
<comment type="subcellular location">
    <subcellularLocation>
        <location evidence="8">Cell inner membrane</location>
    </subcellularLocation>
    <subcellularLocation>
        <location evidence="1">Cell membrane</location>
        <topology evidence="1">Multi-pass membrane protein</topology>
    </subcellularLocation>
</comment>
<dbReference type="PIRSF" id="PIRSF018472">
    <property type="entry name" value="MreD_proteobac"/>
    <property type="match status" value="1"/>
</dbReference>
<evidence type="ECO:0000256" key="5">
    <source>
        <dbReference type="ARBA" id="ARBA00022960"/>
    </source>
</evidence>
<dbReference type="InterPro" id="IPR026034">
    <property type="entry name" value="MreD_proteobac"/>
</dbReference>
<dbReference type="RefSeq" id="WP_146474672.1">
    <property type="nucleotide sequence ID" value="NZ_BNCF01000012.1"/>
</dbReference>
<dbReference type="InterPro" id="IPR007227">
    <property type="entry name" value="Cell_shape_determining_MreD"/>
</dbReference>
<feature type="transmembrane region" description="Helical" evidence="9">
    <location>
        <begin position="130"/>
        <end position="150"/>
    </location>
</feature>
<sequence length="161" mass="18072">MTRARSHWILPLSLLAALLLGLLPLPEALQPLRPYWLALVLGYWVIEDPERVGLGAAFAVGLIGDLAFGTLLGEQALRLVVLAFILQRFRARLRFFPLWQQALAIGALLLNDRIVGAAVHLAVGEPRLPWSHWVSPLVGMLLWPLVYLALDALRLGHWRRR</sequence>
<comment type="caution">
    <text evidence="10">The sequence shown here is derived from an EMBL/GenBank/DDBJ whole genome shotgun (WGS) entry which is preliminary data.</text>
</comment>
<reference evidence="10" key="2">
    <citation type="submission" date="2020-09" db="EMBL/GenBank/DDBJ databases">
        <authorList>
            <person name="Sun Q."/>
            <person name="Kim S."/>
        </authorList>
    </citation>
    <scope>NUCLEOTIDE SEQUENCE</scope>
    <source>
        <strain evidence="10">KCTC 32020</strain>
    </source>
</reference>
<keyword evidence="8" id="KW-0997">Cell inner membrane</keyword>
<organism evidence="10 11">
    <name type="scientific">Vulcaniibacterium thermophilum</name>
    <dbReference type="NCBI Taxonomy" id="1169913"/>
    <lineage>
        <taxon>Bacteria</taxon>
        <taxon>Pseudomonadati</taxon>
        <taxon>Pseudomonadota</taxon>
        <taxon>Gammaproteobacteria</taxon>
        <taxon>Lysobacterales</taxon>
        <taxon>Lysobacteraceae</taxon>
        <taxon>Vulcaniibacterium</taxon>
    </lineage>
</organism>
<evidence type="ECO:0000256" key="1">
    <source>
        <dbReference type="ARBA" id="ARBA00004651"/>
    </source>
</evidence>
<keyword evidence="7 8" id="KW-0472">Membrane</keyword>
<keyword evidence="5 8" id="KW-0133">Cell shape</keyword>